<gene>
    <name evidence="1" type="ORF">GRI99_05825</name>
</gene>
<accession>A0A844YS27</accession>
<reference evidence="1 2" key="1">
    <citation type="submission" date="2019-12" db="EMBL/GenBank/DDBJ databases">
        <title>Genomic-based taxomic classification of the family Erythrobacteraceae.</title>
        <authorList>
            <person name="Xu L."/>
        </authorList>
    </citation>
    <scope>NUCLEOTIDE SEQUENCE [LARGE SCALE GENOMIC DNA]</scope>
    <source>
        <strain evidence="1 2">M0322</strain>
    </source>
</reference>
<evidence type="ECO:0008006" key="3">
    <source>
        <dbReference type="Google" id="ProtNLM"/>
    </source>
</evidence>
<dbReference type="Proteomes" id="UP000466966">
    <property type="component" value="Unassembled WGS sequence"/>
</dbReference>
<sequence>MTNELEKLIGEYLAMRSGALPVPEGQHPGQYLNSKIELIEPVSRLAKSTVSMGPANGGASGSGLAGTFVRSLADAGRDAAHIAVSLVRQIGKNSYTYYDTYAISGVSVDRRISISDNIYIVPNDQAPKGWFTDHIFTDFRFPSPFGDREFRKSEDAALIIERVVSPALVDGEARTDDEAHAWEDERHRLTQLLMLSISLVTGGFSGIRNRTYTYEEDSLFGLMGQGIFGGTSRYPKGSNKLLKDGAEVAKYLQKLSDFSYPRAIELAAMRLLKSRSLSTIEDSIIDLGIAIEVLLVQGSRQEISMRAALRGAFLLSSEPVERRKLYESFRDLYNARSATVHDGETPKKFRRRLAEWDQLIDRLIKSLLARGEFPDWDTLVLGAT</sequence>
<evidence type="ECO:0000313" key="2">
    <source>
        <dbReference type="Proteomes" id="UP000466966"/>
    </source>
</evidence>
<name>A0A844YS27_9SPHN</name>
<organism evidence="1 2">
    <name type="scientific">Alteraurantiacibacter buctensis</name>
    <dbReference type="NCBI Taxonomy" id="1503981"/>
    <lineage>
        <taxon>Bacteria</taxon>
        <taxon>Pseudomonadati</taxon>
        <taxon>Pseudomonadota</taxon>
        <taxon>Alphaproteobacteria</taxon>
        <taxon>Sphingomonadales</taxon>
        <taxon>Erythrobacteraceae</taxon>
        <taxon>Alteraurantiacibacter</taxon>
    </lineage>
</organism>
<evidence type="ECO:0000313" key="1">
    <source>
        <dbReference type="EMBL" id="MXO71155.1"/>
    </source>
</evidence>
<dbReference type="RefSeq" id="WP_160771098.1">
    <property type="nucleotide sequence ID" value="NZ_WTYV01000002.1"/>
</dbReference>
<protein>
    <recommendedName>
        <fullName evidence="3">Apea-like HEPN domain-containing protein</fullName>
    </recommendedName>
</protein>
<proteinExistence type="predicted"/>
<comment type="caution">
    <text evidence="1">The sequence shown here is derived from an EMBL/GenBank/DDBJ whole genome shotgun (WGS) entry which is preliminary data.</text>
</comment>
<dbReference type="EMBL" id="WTYV01000002">
    <property type="protein sequence ID" value="MXO71155.1"/>
    <property type="molecule type" value="Genomic_DNA"/>
</dbReference>
<dbReference type="AlphaFoldDB" id="A0A844YS27"/>
<keyword evidence="2" id="KW-1185">Reference proteome</keyword>
<dbReference type="OrthoDB" id="8453008at2"/>